<reference evidence="2" key="2">
    <citation type="submission" date="2014-02" db="EMBL/GenBank/DDBJ databases">
        <title>Complete DNA sequence of /Kuraishia capsulata/ illustrates novel genomic features among budding yeasts (/Saccharomycotina/).</title>
        <authorList>
            <person name="Morales L."/>
            <person name="Noel B."/>
            <person name="Porcel B."/>
            <person name="Marcet-Houben M."/>
            <person name="Hullo M-F."/>
            <person name="Sacerdot C."/>
            <person name="Tekaia F."/>
            <person name="Leh-Louis V."/>
            <person name="Despons L."/>
            <person name="Khanna V."/>
            <person name="Aury J-M."/>
            <person name="Barbe V."/>
            <person name="Couloux A."/>
            <person name="Labadie K."/>
            <person name="Pelletier E."/>
            <person name="Souciet J-L."/>
            <person name="Boekhout T."/>
            <person name="Gabaldon T."/>
            <person name="Wincker P."/>
            <person name="Dujon B."/>
        </authorList>
    </citation>
    <scope>NUCLEOTIDE SEQUENCE</scope>
    <source>
        <strain evidence="2">CBS 1993</strain>
    </source>
</reference>
<protein>
    <submittedName>
        <fullName evidence="2">Uncharacterized protein</fullName>
    </submittedName>
</protein>
<evidence type="ECO:0000256" key="1">
    <source>
        <dbReference type="SAM" id="MobiDB-lite"/>
    </source>
</evidence>
<dbReference type="HOGENOM" id="CLU_063516_1_0_1"/>
<proteinExistence type="predicted"/>
<feature type="compositionally biased region" description="Acidic residues" evidence="1">
    <location>
        <begin position="50"/>
        <end position="61"/>
    </location>
</feature>
<reference evidence="2" key="1">
    <citation type="submission" date="2013-12" db="EMBL/GenBank/DDBJ databases">
        <authorList>
            <person name="Genoscope - CEA"/>
        </authorList>
    </citation>
    <scope>NUCLEOTIDE SEQUENCE</scope>
    <source>
        <strain evidence="2">CBS 1993</strain>
    </source>
</reference>
<feature type="region of interest" description="Disordered" evidence="1">
    <location>
        <begin position="1"/>
        <end position="26"/>
    </location>
</feature>
<name>W6MLM4_9ASCO</name>
<sequence>MVLSMKRSLGSESASSSKKPCLKSRLPGLASAGKKCEWLLSKKTRGDSSSSEDDESADEYVSECNNNKLRKQRRNQRNIAKAFMAAPLDSKLSKAVAQYSDDDADQENYGFGPQSPHIRRLSLGSNIISLPSPPYNAQGMPKDGHVSASGFAKVKRPLPESDFRARSRCFEYLITSIDEAWARYCDATTYAEDEVYGFNQSGRMMPETPESIPMSDEEEGYKSTISNSTAITDYESDGDLTKFRISENPSNIKLQELKDRLTKAKYYLQDFVDSDAVRDCLSFWRRWDLIKYATIDLVEDDDDDDVIENTIESLEEGRYYGSLN</sequence>
<dbReference type="OrthoDB" id="4096201at2759"/>
<dbReference type="GeneID" id="34520387"/>
<accession>W6MLM4</accession>
<dbReference type="Proteomes" id="UP000019384">
    <property type="component" value="Unassembled WGS sequence"/>
</dbReference>
<gene>
    <name evidence="2" type="ORF">KUCA_T00002980001</name>
</gene>
<dbReference type="AlphaFoldDB" id="W6MLM4"/>
<feature type="compositionally biased region" description="Low complexity" evidence="1">
    <location>
        <begin position="8"/>
        <end position="17"/>
    </location>
</feature>
<feature type="region of interest" description="Disordered" evidence="1">
    <location>
        <begin position="41"/>
        <end position="73"/>
    </location>
</feature>
<dbReference type="RefSeq" id="XP_022458999.1">
    <property type="nucleotide sequence ID" value="XM_022603278.1"/>
</dbReference>
<keyword evidence="3" id="KW-1185">Reference proteome</keyword>
<evidence type="ECO:0000313" key="3">
    <source>
        <dbReference type="Proteomes" id="UP000019384"/>
    </source>
</evidence>
<evidence type="ECO:0000313" key="2">
    <source>
        <dbReference type="EMBL" id="CDK27003.1"/>
    </source>
</evidence>
<dbReference type="EMBL" id="HG793127">
    <property type="protein sequence ID" value="CDK27003.1"/>
    <property type="molecule type" value="Genomic_DNA"/>
</dbReference>
<organism evidence="2 3">
    <name type="scientific">Kuraishia capsulata CBS 1993</name>
    <dbReference type="NCBI Taxonomy" id="1382522"/>
    <lineage>
        <taxon>Eukaryota</taxon>
        <taxon>Fungi</taxon>
        <taxon>Dikarya</taxon>
        <taxon>Ascomycota</taxon>
        <taxon>Saccharomycotina</taxon>
        <taxon>Pichiomycetes</taxon>
        <taxon>Pichiales</taxon>
        <taxon>Pichiaceae</taxon>
        <taxon>Kuraishia</taxon>
    </lineage>
</organism>